<sequence>VSGSFQANDRFRLRYSSDPSYDGGQVWEGFRNDWVWESGFSFEGISPIRVSGVWVDSSFYLPDDATYSHYVDYPNGRIVFDTPVASTKTVEANFSHRTVGVVKASEPFIQELLYDSYDMESIHDYALIGSGTRNQLGQRRLQLPVIGVEVVRSLPTTGLELGGGLWTFNDVLFHIFADNEDERNDIRDVLLNQDYKTIWIINRGTMKENTNYPLQLDSLGSHRPNAVMYPDMVAPTGDGGFRWRRVRLTNTVSSDMEPVNRWLHRTTVRSTFVAAMPNI</sequence>
<dbReference type="EMBL" id="UINC01021414">
    <property type="protein sequence ID" value="SVA88911.1"/>
    <property type="molecule type" value="Genomic_DNA"/>
</dbReference>
<gene>
    <name evidence="1" type="ORF">METZ01_LOCUS141765</name>
</gene>
<reference evidence="1" key="1">
    <citation type="submission" date="2018-05" db="EMBL/GenBank/DDBJ databases">
        <authorList>
            <person name="Lanie J.A."/>
            <person name="Ng W.-L."/>
            <person name="Kazmierczak K.M."/>
            <person name="Andrzejewski T.M."/>
            <person name="Davidsen T.M."/>
            <person name="Wayne K.J."/>
            <person name="Tettelin H."/>
            <person name="Glass J.I."/>
            <person name="Rusch D."/>
            <person name="Podicherti R."/>
            <person name="Tsui H.-C.T."/>
            <person name="Winkler M.E."/>
        </authorList>
    </citation>
    <scope>NUCLEOTIDE SEQUENCE</scope>
</reference>
<accession>A0A381ZIW0</accession>
<protein>
    <submittedName>
        <fullName evidence="1">Uncharacterized protein</fullName>
    </submittedName>
</protein>
<name>A0A381ZIW0_9ZZZZ</name>
<proteinExistence type="predicted"/>
<feature type="non-terminal residue" evidence="1">
    <location>
        <position position="1"/>
    </location>
</feature>
<organism evidence="1">
    <name type="scientific">marine metagenome</name>
    <dbReference type="NCBI Taxonomy" id="408172"/>
    <lineage>
        <taxon>unclassified sequences</taxon>
        <taxon>metagenomes</taxon>
        <taxon>ecological metagenomes</taxon>
    </lineage>
</organism>
<dbReference type="AlphaFoldDB" id="A0A381ZIW0"/>
<evidence type="ECO:0000313" key="1">
    <source>
        <dbReference type="EMBL" id="SVA88911.1"/>
    </source>
</evidence>